<keyword evidence="7 9" id="KW-1133">Transmembrane helix</keyword>
<evidence type="ECO:0000313" key="12">
    <source>
        <dbReference type="Proteomes" id="UP000004931"/>
    </source>
</evidence>
<dbReference type="Pfam" id="PF11356">
    <property type="entry name" value="T2SSC"/>
    <property type="match status" value="1"/>
</dbReference>
<evidence type="ECO:0000256" key="8">
    <source>
        <dbReference type="ARBA" id="ARBA00023136"/>
    </source>
</evidence>
<evidence type="ECO:0000256" key="2">
    <source>
        <dbReference type="ARBA" id="ARBA00022448"/>
    </source>
</evidence>
<evidence type="ECO:0000256" key="9">
    <source>
        <dbReference type="SAM" id="Phobius"/>
    </source>
</evidence>
<keyword evidence="12" id="KW-1185">Reference proteome</keyword>
<dbReference type="eggNOG" id="COG3031">
    <property type="taxonomic scope" value="Bacteria"/>
</dbReference>
<dbReference type="InterPro" id="IPR024961">
    <property type="entry name" value="T2SS_GspC_N"/>
</dbReference>
<dbReference type="GO" id="GO:0005886">
    <property type="term" value="C:plasma membrane"/>
    <property type="evidence" value="ECO:0007669"/>
    <property type="project" value="UniProtKB-SubCell"/>
</dbReference>
<gene>
    <name evidence="11" type="ORF">GP2143_05460</name>
</gene>
<evidence type="ECO:0000256" key="4">
    <source>
        <dbReference type="ARBA" id="ARBA00022519"/>
    </source>
</evidence>
<keyword evidence="6" id="KW-0653">Protein transport</keyword>
<dbReference type="STRING" id="247633.GP2143_05460"/>
<name>A0YBE2_9GAMM</name>
<keyword evidence="2" id="KW-0813">Transport</keyword>
<protein>
    <recommendedName>
        <fullName evidence="10">Type II secretion system protein GspC N-terminal domain-containing protein</fullName>
    </recommendedName>
</protein>
<proteinExistence type="predicted"/>
<keyword evidence="3" id="KW-1003">Cell membrane</keyword>
<keyword evidence="8 9" id="KW-0472">Membrane</keyword>
<evidence type="ECO:0000256" key="3">
    <source>
        <dbReference type="ARBA" id="ARBA00022475"/>
    </source>
</evidence>
<dbReference type="Proteomes" id="UP000004931">
    <property type="component" value="Unassembled WGS sequence"/>
</dbReference>
<accession>A0YBE2</accession>
<evidence type="ECO:0000256" key="6">
    <source>
        <dbReference type="ARBA" id="ARBA00022927"/>
    </source>
</evidence>
<dbReference type="EMBL" id="AAVT01000002">
    <property type="protein sequence ID" value="EAW31872.1"/>
    <property type="molecule type" value="Genomic_DNA"/>
</dbReference>
<keyword evidence="4" id="KW-0997">Cell inner membrane</keyword>
<feature type="domain" description="Type II secretion system protein GspC N-terminal" evidence="10">
    <location>
        <begin position="35"/>
        <end position="162"/>
    </location>
</feature>
<feature type="transmembrane region" description="Helical" evidence="9">
    <location>
        <begin position="20"/>
        <end position="41"/>
    </location>
</feature>
<dbReference type="AlphaFoldDB" id="A0YBE2"/>
<dbReference type="Gene3D" id="2.30.30.830">
    <property type="match status" value="1"/>
</dbReference>
<keyword evidence="5 9" id="KW-0812">Transmembrane</keyword>
<evidence type="ECO:0000259" key="10">
    <source>
        <dbReference type="Pfam" id="PF11356"/>
    </source>
</evidence>
<dbReference type="GO" id="GO:0015031">
    <property type="term" value="P:protein transport"/>
    <property type="evidence" value="ECO:0007669"/>
    <property type="project" value="UniProtKB-KW"/>
</dbReference>
<comment type="subcellular location">
    <subcellularLocation>
        <location evidence="1">Cell inner membrane</location>
    </subcellularLocation>
</comment>
<comment type="caution">
    <text evidence="11">The sequence shown here is derived from an EMBL/GenBank/DDBJ whole genome shotgun (WGS) entry which is preliminary data.</text>
</comment>
<evidence type="ECO:0000256" key="7">
    <source>
        <dbReference type="ARBA" id="ARBA00022989"/>
    </source>
</evidence>
<evidence type="ECO:0000256" key="1">
    <source>
        <dbReference type="ARBA" id="ARBA00004533"/>
    </source>
</evidence>
<evidence type="ECO:0000256" key="5">
    <source>
        <dbReference type="ARBA" id="ARBA00022692"/>
    </source>
</evidence>
<sequence>MAIVLNRFYDKVSNMDAIRINYYAAGALALIIVIILGRQLLIAYSTYQFAPDQSASAPRDPSDEAVEYKASAIASSYLFGRLSDDQSLAGRPDFPSTNMQLLLRGAFTSTNPERGSAIIEGPDGKTRSYRVGNRLYGQAELRQVYADRVVLSRNGELETLQFPVNQLTDDDKTGVNRTAANNTGSRIPDGIRKFVQSNMSQQEIDQTVTQLSSAAMTPEQRQALIRKRLQDLRNRAREKR</sequence>
<reference evidence="11 12" key="1">
    <citation type="journal article" date="2010" name="J. Bacteriol.">
        <title>Genome sequence of the oligotrophic marine Gammaproteobacterium HTCC2143, isolated from the Oregon Coast.</title>
        <authorList>
            <person name="Oh H.M."/>
            <person name="Kang I."/>
            <person name="Ferriera S."/>
            <person name="Giovannoni S.J."/>
            <person name="Cho J.C."/>
        </authorList>
    </citation>
    <scope>NUCLEOTIDE SEQUENCE [LARGE SCALE GENOMIC DNA]</scope>
    <source>
        <strain evidence="11 12">HTCC2143</strain>
    </source>
</reference>
<evidence type="ECO:0000313" key="11">
    <source>
        <dbReference type="EMBL" id="EAW31872.1"/>
    </source>
</evidence>
<organism evidence="11 12">
    <name type="scientific">marine gamma proteobacterium HTCC2143</name>
    <dbReference type="NCBI Taxonomy" id="247633"/>
    <lineage>
        <taxon>Bacteria</taxon>
        <taxon>Pseudomonadati</taxon>
        <taxon>Pseudomonadota</taxon>
        <taxon>Gammaproteobacteria</taxon>
        <taxon>Cellvibrionales</taxon>
        <taxon>Spongiibacteraceae</taxon>
        <taxon>BD1-7 clade</taxon>
    </lineage>
</organism>